<feature type="transmembrane region" description="Helical" evidence="1">
    <location>
        <begin position="12"/>
        <end position="32"/>
    </location>
</feature>
<organism evidence="2 3">
    <name type="scientific">Lacticaseibacillus yichunensis</name>
    <dbReference type="NCBI Taxonomy" id="2486015"/>
    <lineage>
        <taxon>Bacteria</taxon>
        <taxon>Bacillati</taxon>
        <taxon>Bacillota</taxon>
        <taxon>Bacilli</taxon>
        <taxon>Lactobacillales</taxon>
        <taxon>Lactobacillaceae</taxon>
        <taxon>Lacticaseibacillus</taxon>
    </lineage>
</organism>
<evidence type="ECO:0008006" key="4">
    <source>
        <dbReference type="Google" id="ProtNLM"/>
    </source>
</evidence>
<evidence type="ECO:0000313" key="2">
    <source>
        <dbReference type="EMBL" id="MFD1432361.1"/>
    </source>
</evidence>
<keyword evidence="1" id="KW-1133">Transmembrane helix</keyword>
<evidence type="ECO:0000256" key="1">
    <source>
        <dbReference type="SAM" id="Phobius"/>
    </source>
</evidence>
<sequence length="226" mass="25035">MHTTEPRGIVKFSLNLGTILLFAIKVQVLFLAYTLRGAIVAGLFPALASAVKILLRRFEAGGKPMTHFTGPTATFKALNTEFGGFWRASFKEANALLYLDFGVLAVLWLDLGVNRVLIKSAPLQYGLIVLLVMAMIYTLYILTIYGRYELHFWQYFRQAFVISIAHFSDTLAILVGTVVATALLTLFPALSLVALVPLYLTPMVWFSLHACQYVETVIGSAAHENV</sequence>
<keyword evidence="1" id="KW-0812">Transmembrane</keyword>
<reference evidence="3" key="1">
    <citation type="journal article" date="2019" name="Int. J. Syst. Evol. Microbiol.">
        <title>The Global Catalogue of Microorganisms (GCM) 10K type strain sequencing project: providing services to taxonomists for standard genome sequencing and annotation.</title>
        <authorList>
            <consortium name="The Broad Institute Genomics Platform"/>
            <consortium name="The Broad Institute Genome Sequencing Center for Infectious Disease"/>
            <person name="Wu L."/>
            <person name="Ma J."/>
        </authorList>
    </citation>
    <scope>NUCLEOTIDE SEQUENCE [LARGE SCALE GENOMIC DNA]</scope>
    <source>
        <strain evidence="3">CCM 8947</strain>
    </source>
</reference>
<keyword evidence="1" id="KW-0472">Membrane</keyword>
<proteinExistence type="predicted"/>
<dbReference type="Proteomes" id="UP001597192">
    <property type="component" value="Unassembled WGS sequence"/>
</dbReference>
<keyword evidence="3" id="KW-1185">Reference proteome</keyword>
<feature type="transmembrane region" description="Helical" evidence="1">
    <location>
        <begin position="189"/>
        <end position="208"/>
    </location>
</feature>
<feature type="transmembrane region" description="Helical" evidence="1">
    <location>
        <begin position="38"/>
        <end position="55"/>
    </location>
</feature>
<accession>A0ABW4CS81</accession>
<dbReference type="EMBL" id="JBHTOG010000033">
    <property type="protein sequence ID" value="MFD1432361.1"/>
    <property type="molecule type" value="Genomic_DNA"/>
</dbReference>
<evidence type="ECO:0000313" key="3">
    <source>
        <dbReference type="Proteomes" id="UP001597192"/>
    </source>
</evidence>
<dbReference type="RefSeq" id="WP_125697501.1">
    <property type="nucleotide sequence ID" value="NZ_JBHTOG010000033.1"/>
</dbReference>
<feature type="transmembrane region" description="Helical" evidence="1">
    <location>
        <begin position="95"/>
        <end position="113"/>
    </location>
</feature>
<protein>
    <recommendedName>
        <fullName evidence="4">Membrane protein YesL</fullName>
    </recommendedName>
</protein>
<feature type="transmembrane region" description="Helical" evidence="1">
    <location>
        <begin position="160"/>
        <end position="183"/>
    </location>
</feature>
<comment type="caution">
    <text evidence="2">The sequence shown here is derived from an EMBL/GenBank/DDBJ whole genome shotgun (WGS) entry which is preliminary data.</text>
</comment>
<name>A0ABW4CS81_9LACO</name>
<gene>
    <name evidence="2" type="ORF">ACFQ47_06650</name>
</gene>
<feature type="transmembrane region" description="Helical" evidence="1">
    <location>
        <begin position="125"/>
        <end position="148"/>
    </location>
</feature>